<evidence type="ECO:0000313" key="7">
    <source>
        <dbReference type="EMBL" id="MEK8128248.1"/>
    </source>
</evidence>
<dbReference type="PROSITE" id="PS50110">
    <property type="entry name" value="RESPONSE_REGULATORY"/>
    <property type="match status" value="1"/>
</dbReference>
<dbReference type="InterPro" id="IPR001789">
    <property type="entry name" value="Sig_transdc_resp-reg_receiver"/>
</dbReference>
<dbReference type="SUPFAM" id="SSF46689">
    <property type="entry name" value="Homeodomain-like"/>
    <property type="match status" value="2"/>
</dbReference>
<name>A0ABU9DKG4_9BACL</name>
<dbReference type="SMART" id="SM00342">
    <property type="entry name" value="HTH_ARAC"/>
    <property type="match status" value="1"/>
</dbReference>
<dbReference type="EMBL" id="JBBPCC010000005">
    <property type="protein sequence ID" value="MEK8128248.1"/>
    <property type="molecule type" value="Genomic_DNA"/>
</dbReference>
<dbReference type="Pfam" id="PF00072">
    <property type="entry name" value="Response_reg"/>
    <property type="match status" value="1"/>
</dbReference>
<dbReference type="InterPro" id="IPR011006">
    <property type="entry name" value="CheY-like_superfamily"/>
</dbReference>
<dbReference type="InterPro" id="IPR018062">
    <property type="entry name" value="HTH_AraC-typ_CS"/>
</dbReference>
<dbReference type="InterPro" id="IPR018060">
    <property type="entry name" value="HTH_AraC"/>
</dbReference>
<sequence>MKVLIVDDEEHVREGIMLTVDWKQYGVEEVLFGEDGREALELIERHNPAVLFCDMNMPGMDGTELLGRLRQQQRKTQVIVVSGYDHFSYTHAALLAKGVDYLLKPFRKTELEQALERAIAAWNEQWSHLEKEIETGDKLRRANALVDEQRLTGYFKGDTAFTEDIRRVFSRRGLPDKYLKAALLLPVNRSELLYERFRGDIELLMFSLNNIAHEIVSRYGAHYFCRLDDDQWLLLTSPEDLNTDSGRHRSFVEKIAASWQRTLGLRVLIGTDEGTSAVEQLPEAIAQARTALLRFDLLREEDGSDAATADLPHLSDQRLLLETAVNRKDKGLAASAIGSFTRSVRDRGTLRLKDLQAFTHEANLLLEKLGRPSAGEMKAMNTMMPLWLASFEAWERQLLDLLSSLIDGSGEEGSIRSIEAIRDYIVGHYQEDVTLSSLAARFNFNPWYISRKFKEIYKVTVITYLTELRMDKARMLLANTGMTVSEMANTLGYADENYFSKVFKKHTGLSPLQYRKEHRNM</sequence>
<feature type="domain" description="Response regulatory" evidence="6">
    <location>
        <begin position="2"/>
        <end position="119"/>
    </location>
</feature>
<evidence type="ECO:0000256" key="4">
    <source>
        <dbReference type="PROSITE-ProRule" id="PRU00169"/>
    </source>
</evidence>
<dbReference type="Gene3D" id="3.40.50.2300">
    <property type="match status" value="1"/>
</dbReference>
<gene>
    <name evidence="7" type="ORF">WMW72_10070</name>
</gene>
<dbReference type="PRINTS" id="PR00032">
    <property type="entry name" value="HTHARAC"/>
</dbReference>
<reference evidence="7 8" key="1">
    <citation type="submission" date="2024-04" db="EMBL/GenBank/DDBJ databases">
        <title>draft genome sequnece of Paenibacillus filicis.</title>
        <authorList>
            <person name="Kim D.-U."/>
        </authorList>
    </citation>
    <scope>NUCLEOTIDE SEQUENCE [LARGE SCALE GENOMIC DNA]</scope>
    <source>
        <strain evidence="7 8">KACC14197</strain>
    </source>
</reference>
<keyword evidence="3" id="KW-0804">Transcription</keyword>
<dbReference type="Proteomes" id="UP001469365">
    <property type="component" value="Unassembled WGS sequence"/>
</dbReference>
<comment type="caution">
    <text evidence="7">The sequence shown here is derived from an EMBL/GenBank/DDBJ whole genome shotgun (WGS) entry which is preliminary data.</text>
</comment>
<dbReference type="PANTHER" id="PTHR43280:SF2">
    <property type="entry name" value="HTH-TYPE TRANSCRIPTIONAL REGULATOR EXSA"/>
    <property type="match status" value="1"/>
</dbReference>
<dbReference type="SUPFAM" id="SSF52172">
    <property type="entry name" value="CheY-like"/>
    <property type="match status" value="1"/>
</dbReference>
<dbReference type="PROSITE" id="PS00041">
    <property type="entry name" value="HTH_ARAC_FAMILY_1"/>
    <property type="match status" value="1"/>
</dbReference>
<dbReference type="PROSITE" id="PS01124">
    <property type="entry name" value="HTH_ARAC_FAMILY_2"/>
    <property type="match status" value="1"/>
</dbReference>
<keyword evidence="1" id="KW-0805">Transcription regulation</keyword>
<evidence type="ECO:0000259" key="5">
    <source>
        <dbReference type="PROSITE" id="PS01124"/>
    </source>
</evidence>
<dbReference type="CDD" id="cd17536">
    <property type="entry name" value="REC_YesN-like"/>
    <property type="match status" value="1"/>
</dbReference>
<accession>A0ABU9DKG4</accession>
<dbReference type="SMART" id="SM00448">
    <property type="entry name" value="REC"/>
    <property type="match status" value="1"/>
</dbReference>
<evidence type="ECO:0000256" key="3">
    <source>
        <dbReference type="ARBA" id="ARBA00023163"/>
    </source>
</evidence>
<feature type="domain" description="HTH araC/xylS-type" evidence="5">
    <location>
        <begin position="419"/>
        <end position="517"/>
    </location>
</feature>
<keyword evidence="8" id="KW-1185">Reference proteome</keyword>
<dbReference type="InterPro" id="IPR009057">
    <property type="entry name" value="Homeodomain-like_sf"/>
</dbReference>
<evidence type="ECO:0000256" key="2">
    <source>
        <dbReference type="ARBA" id="ARBA00023125"/>
    </source>
</evidence>
<keyword evidence="2" id="KW-0238">DNA-binding</keyword>
<protein>
    <submittedName>
        <fullName evidence="7">Response regulator</fullName>
    </submittedName>
</protein>
<organism evidence="7 8">
    <name type="scientific">Paenibacillus filicis</name>
    <dbReference type="NCBI Taxonomy" id="669464"/>
    <lineage>
        <taxon>Bacteria</taxon>
        <taxon>Bacillati</taxon>
        <taxon>Bacillota</taxon>
        <taxon>Bacilli</taxon>
        <taxon>Bacillales</taxon>
        <taxon>Paenibacillaceae</taxon>
        <taxon>Paenibacillus</taxon>
    </lineage>
</organism>
<proteinExistence type="predicted"/>
<dbReference type="PANTHER" id="PTHR43280">
    <property type="entry name" value="ARAC-FAMILY TRANSCRIPTIONAL REGULATOR"/>
    <property type="match status" value="1"/>
</dbReference>
<dbReference type="InterPro" id="IPR020449">
    <property type="entry name" value="Tscrpt_reg_AraC-type_HTH"/>
</dbReference>
<dbReference type="Pfam" id="PF12833">
    <property type="entry name" value="HTH_18"/>
    <property type="match status" value="1"/>
</dbReference>
<dbReference type="Gene3D" id="1.10.10.60">
    <property type="entry name" value="Homeodomain-like"/>
    <property type="match status" value="2"/>
</dbReference>
<feature type="modified residue" description="4-aspartylphosphate" evidence="4">
    <location>
        <position position="54"/>
    </location>
</feature>
<keyword evidence="4" id="KW-0597">Phosphoprotein</keyword>
<evidence type="ECO:0000259" key="6">
    <source>
        <dbReference type="PROSITE" id="PS50110"/>
    </source>
</evidence>
<dbReference type="RefSeq" id="WP_341415316.1">
    <property type="nucleotide sequence ID" value="NZ_JBBPCC010000005.1"/>
</dbReference>
<evidence type="ECO:0000256" key="1">
    <source>
        <dbReference type="ARBA" id="ARBA00023015"/>
    </source>
</evidence>
<evidence type="ECO:0000313" key="8">
    <source>
        <dbReference type="Proteomes" id="UP001469365"/>
    </source>
</evidence>